<evidence type="ECO:0000256" key="1">
    <source>
        <dbReference type="SAM" id="Phobius"/>
    </source>
</evidence>
<keyword evidence="3" id="KW-1185">Reference proteome</keyword>
<name>A0A917ZAT8_9ACTN</name>
<feature type="transmembrane region" description="Helical" evidence="1">
    <location>
        <begin position="193"/>
        <end position="208"/>
    </location>
</feature>
<organism evidence="2 3">
    <name type="scientific">Nonomuraea cavernae</name>
    <dbReference type="NCBI Taxonomy" id="2045107"/>
    <lineage>
        <taxon>Bacteria</taxon>
        <taxon>Bacillati</taxon>
        <taxon>Actinomycetota</taxon>
        <taxon>Actinomycetes</taxon>
        <taxon>Streptosporangiales</taxon>
        <taxon>Streptosporangiaceae</taxon>
        <taxon>Nonomuraea</taxon>
    </lineage>
</organism>
<feature type="transmembrane region" description="Helical" evidence="1">
    <location>
        <begin position="149"/>
        <end position="173"/>
    </location>
</feature>
<gene>
    <name evidence="2" type="ORF">GCM10012289_58490</name>
</gene>
<dbReference type="Proteomes" id="UP000646523">
    <property type="component" value="Unassembled WGS sequence"/>
</dbReference>
<dbReference type="AlphaFoldDB" id="A0A917ZAT8"/>
<proteinExistence type="predicted"/>
<protein>
    <recommendedName>
        <fullName evidence="4">GAP family protein</fullName>
    </recommendedName>
</protein>
<keyword evidence="1" id="KW-0472">Membrane</keyword>
<dbReference type="Pfam" id="PF11139">
    <property type="entry name" value="SfLAP"/>
    <property type="match status" value="1"/>
</dbReference>
<feature type="transmembrane region" description="Helical" evidence="1">
    <location>
        <begin position="115"/>
        <end position="137"/>
    </location>
</feature>
<dbReference type="EMBL" id="BMNH01000023">
    <property type="protein sequence ID" value="GGO77853.1"/>
    <property type="molecule type" value="Genomic_DNA"/>
</dbReference>
<dbReference type="RefSeq" id="WP_189127405.1">
    <property type="nucleotide sequence ID" value="NZ_BMNH01000023.1"/>
</dbReference>
<evidence type="ECO:0000313" key="3">
    <source>
        <dbReference type="Proteomes" id="UP000646523"/>
    </source>
</evidence>
<feature type="transmembrane region" description="Helical" evidence="1">
    <location>
        <begin position="6"/>
        <end position="26"/>
    </location>
</feature>
<accession>A0A917ZAT8</accession>
<keyword evidence="1" id="KW-0812">Transmembrane</keyword>
<evidence type="ECO:0000313" key="2">
    <source>
        <dbReference type="EMBL" id="GGO77853.1"/>
    </source>
</evidence>
<comment type="caution">
    <text evidence="2">The sequence shown here is derived from an EMBL/GenBank/DDBJ whole genome shotgun (WGS) entry which is preliminary data.</text>
</comment>
<reference evidence="2" key="2">
    <citation type="submission" date="2020-09" db="EMBL/GenBank/DDBJ databases">
        <authorList>
            <person name="Sun Q."/>
            <person name="Zhou Y."/>
        </authorList>
    </citation>
    <scope>NUCLEOTIDE SEQUENCE</scope>
    <source>
        <strain evidence="2">CGMCC 4.7368</strain>
    </source>
</reference>
<keyword evidence="1" id="KW-1133">Transmembrane helix</keyword>
<evidence type="ECO:0008006" key="4">
    <source>
        <dbReference type="Google" id="ProtNLM"/>
    </source>
</evidence>
<reference evidence="2" key="1">
    <citation type="journal article" date="2014" name="Int. J. Syst. Evol. Microbiol.">
        <title>Complete genome sequence of Corynebacterium casei LMG S-19264T (=DSM 44701T), isolated from a smear-ripened cheese.</title>
        <authorList>
            <consortium name="US DOE Joint Genome Institute (JGI-PGF)"/>
            <person name="Walter F."/>
            <person name="Albersmeier A."/>
            <person name="Kalinowski J."/>
            <person name="Ruckert C."/>
        </authorList>
    </citation>
    <scope>NUCLEOTIDE SEQUENCE</scope>
    <source>
        <strain evidence="2">CGMCC 4.7368</strain>
    </source>
</reference>
<feature type="transmembrane region" description="Helical" evidence="1">
    <location>
        <begin position="76"/>
        <end position="94"/>
    </location>
</feature>
<feature type="transmembrane region" description="Helical" evidence="1">
    <location>
        <begin position="33"/>
        <end position="56"/>
    </location>
</feature>
<dbReference type="InterPro" id="IPR021315">
    <property type="entry name" value="Gap/Sap"/>
</dbReference>
<sequence length="209" mass="22336">MNLQLLPLAVTMMAGPQIMSAIILVTHRRAARVSLAFLAGVAIAVIVGVTVARLLAHLLSGALSLGDPDDNGSTGSVIQYVLVGLLVLAALKNYRGRATSEPPAWLGRLLDAGPGRAFTTGLLLVLLMPTDIMVMLTVGVNLEQNDSPLLAAIPFLLATLLLAALPLLGYLIFRRRAVAVMPKVRDWMNSHGWLINIFVCLLFIVLILT</sequence>